<accession>A0A5D5AQI3</accession>
<sequence length="395" mass="42198">MVVAETLRSRLPENWQRVLTTRAAIALALAVALLSVATALFNIGVAPPYEPLDPYIPDVVQQTARFTGAVTGFMMVVGALALRRGLRVGWWMTILLLPLTAAQGFLQVSQYSVPLIVLSLVSIPILWLTRDRFSKTLSLSTTQIAAGAALVGVQAYGTIGAYALRDDFEGIETPLDAFYFTLITSSTVGYGDITPNLGSIDARLFTMSVLVLGVSSFGLAAGVLLGPAIQARITKTLGIMTESELELLSDHVLVLGYGELTEPIVDELADNDREFVVVTSDNDASDALSRHDIPVIMADPSDEAPLHRAKIEQASAVLVATNEDAQDALTILTARQLAPDTHIVAAATDRENTKKLERAGADTVISPALIGGHLLVRSVLGGDDSELIDRILNEE</sequence>
<dbReference type="RefSeq" id="WP_149080239.1">
    <property type="nucleotide sequence ID" value="NZ_VTAW01000003.1"/>
</dbReference>
<evidence type="ECO:0000256" key="2">
    <source>
        <dbReference type="SAM" id="Phobius"/>
    </source>
</evidence>
<dbReference type="Gene3D" id="1.10.287.70">
    <property type="match status" value="1"/>
</dbReference>
<dbReference type="Proteomes" id="UP000324104">
    <property type="component" value="Unassembled WGS sequence"/>
</dbReference>
<dbReference type="InterPro" id="IPR036291">
    <property type="entry name" value="NAD(P)-bd_dom_sf"/>
</dbReference>
<comment type="caution">
    <text evidence="4">The sequence shown here is derived from an EMBL/GenBank/DDBJ whole genome shotgun (WGS) entry which is preliminary data.</text>
</comment>
<feature type="transmembrane region" description="Helical" evidence="2">
    <location>
        <begin position="21"/>
        <end position="43"/>
    </location>
</feature>
<evidence type="ECO:0000313" key="4">
    <source>
        <dbReference type="EMBL" id="TYT63263.1"/>
    </source>
</evidence>
<dbReference type="PANTHER" id="PTHR43833:SF9">
    <property type="entry name" value="POTASSIUM CHANNEL PROTEIN YUGO-RELATED"/>
    <property type="match status" value="1"/>
</dbReference>
<dbReference type="InterPro" id="IPR050721">
    <property type="entry name" value="Trk_Ktr_HKT_K-transport"/>
</dbReference>
<feature type="transmembrane region" description="Helical" evidence="2">
    <location>
        <begin position="141"/>
        <end position="164"/>
    </location>
</feature>
<dbReference type="SUPFAM" id="SSF51735">
    <property type="entry name" value="NAD(P)-binding Rossmann-fold domains"/>
    <property type="match status" value="1"/>
</dbReference>
<dbReference type="Pfam" id="PF07885">
    <property type="entry name" value="Ion_trans_2"/>
    <property type="match status" value="1"/>
</dbReference>
<dbReference type="InterPro" id="IPR003148">
    <property type="entry name" value="RCK_N"/>
</dbReference>
<gene>
    <name evidence="4" type="ORF">FYC77_04115</name>
</gene>
<name>A0A5D5AQI3_9EURY</name>
<dbReference type="GO" id="GO:0034220">
    <property type="term" value="P:monoatomic ion transmembrane transport"/>
    <property type="evidence" value="ECO:0007669"/>
    <property type="project" value="UniProtKB-KW"/>
</dbReference>
<evidence type="ECO:0000313" key="5">
    <source>
        <dbReference type="Proteomes" id="UP000324104"/>
    </source>
</evidence>
<keyword evidence="4" id="KW-0407">Ion channel</keyword>
<protein>
    <submittedName>
        <fullName evidence="4">Potassium channel protein</fullName>
    </submittedName>
</protein>
<dbReference type="PANTHER" id="PTHR43833">
    <property type="entry name" value="POTASSIUM CHANNEL PROTEIN 2-RELATED-RELATED"/>
    <property type="match status" value="1"/>
</dbReference>
<comment type="subcellular location">
    <subcellularLocation>
        <location evidence="1">Cell membrane</location>
        <topology evidence="1">Multi-pass membrane protein</topology>
    </subcellularLocation>
</comment>
<keyword evidence="4" id="KW-0406">Ion transport</keyword>
<feature type="transmembrane region" description="Helical" evidence="2">
    <location>
        <begin position="111"/>
        <end position="129"/>
    </location>
</feature>
<keyword evidence="2" id="KW-0472">Membrane</keyword>
<dbReference type="InterPro" id="IPR013099">
    <property type="entry name" value="K_chnl_dom"/>
</dbReference>
<keyword evidence="4" id="KW-0813">Transport</keyword>
<reference evidence="4 5" key="1">
    <citation type="submission" date="2019-08" db="EMBL/GenBank/DDBJ databases">
        <title>Archaea genome.</title>
        <authorList>
            <person name="Kajale S."/>
            <person name="Shouche Y."/>
            <person name="Deshpande N."/>
            <person name="Sharma A."/>
        </authorList>
    </citation>
    <scope>NUCLEOTIDE SEQUENCE [LARGE SCALE GENOMIC DNA]</scope>
    <source>
        <strain evidence="4 5">ESP3B_9</strain>
    </source>
</reference>
<evidence type="ECO:0000256" key="1">
    <source>
        <dbReference type="ARBA" id="ARBA00004651"/>
    </source>
</evidence>
<dbReference type="SUPFAM" id="SSF81324">
    <property type="entry name" value="Voltage-gated potassium channels"/>
    <property type="match status" value="1"/>
</dbReference>
<evidence type="ECO:0000259" key="3">
    <source>
        <dbReference type="PROSITE" id="PS51201"/>
    </source>
</evidence>
<feature type="transmembrane region" description="Helical" evidence="2">
    <location>
        <begin position="63"/>
        <end position="81"/>
    </location>
</feature>
<dbReference type="Gene3D" id="3.40.50.720">
    <property type="entry name" value="NAD(P)-binding Rossmann-like Domain"/>
    <property type="match status" value="1"/>
</dbReference>
<organism evidence="4 5">
    <name type="scientific">Natrialba swarupiae</name>
    <dbReference type="NCBI Taxonomy" id="2448032"/>
    <lineage>
        <taxon>Archaea</taxon>
        <taxon>Methanobacteriati</taxon>
        <taxon>Methanobacteriota</taxon>
        <taxon>Stenosarchaea group</taxon>
        <taxon>Halobacteria</taxon>
        <taxon>Halobacteriales</taxon>
        <taxon>Natrialbaceae</taxon>
        <taxon>Natrialba</taxon>
    </lineage>
</organism>
<dbReference type="EMBL" id="VTAW01000003">
    <property type="protein sequence ID" value="TYT63263.1"/>
    <property type="molecule type" value="Genomic_DNA"/>
</dbReference>
<dbReference type="Pfam" id="PF02254">
    <property type="entry name" value="TrkA_N"/>
    <property type="match status" value="1"/>
</dbReference>
<dbReference type="GO" id="GO:0006813">
    <property type="term" value="P:potassium ion transport"/>
    <property type="evidence" value="ECO:0007669"/>
    <property type="project" value="InterPro"/>
</dbReference>
<feature type="domain" description="RCK N-terminal" evidence="3">
    <location>
        <begin position="249"/>
        <end position="366"/>
    </location>
</feature>
<keyword evidence="2" id="KW-1133">Transmembrane helix</keyword>
<keyword evidence="2" id="KW-0812">Transmembrane</keyword>
<proteinExistence type="predicted"/>
<dbReference type="AlphaFoldDB" id="A0A5D5AQI3"/>
<dbReference type="GO" id="GO:0005886">
    <property type="term" value="C:plasma membrane"/>
    <property type="evidence" value="ECO:0007669"/>
    <property type="project" value="UniProtKB-SubCell"/>
</dbReference>
<feature type="transmembrane region" description="Helical" evidence="2">
    <location>
        <begin position="88"/>
        <end position="105"/>
    </location>
</feature>
<dbReference type="PROSITE" id="PS51201">
    <property type="entry name" value="RCK_N"/>
    <property type="match status" value="1"/>
</dbReference>
<feature type="transmembrane region" description="Helical" evidence="2">
    <location>
        <begin position="204"/>
        <end position="225"/>
    </location>
</feature>
<keyword evidence="5" id="KW-1185">Reference proteome</keyword>